<evidence type="ECO:0000313" key="1">
    <source>
        <dbReference type="EMBL" id="QOZ67210.1"/>
    </source>
</evidence>
<accession>A0AAE7TG73</accession>
<dbReference type="EMBL" id="CP030050">
    <property type="protein sequence ID" value="QOZ67210.1"/>
    <property type="molecule type" value="Genomic_DNA"/>
</dbReference>
<gene>
    <name evidence="1" type="ORF">WN72_13465</name>
</gene>
<name>A0AAE7TG73_9BRAD</name>
<protein>
    <submittedName>
        <fullName evidence="1">Uncharacterized protein</fullName>
    </submittedName>
</protein>
<reference evidence="1 2" key="1">
    <citation type="submission" date="2018-06" db="EMBL/GenBank/DDBJ databases">
        <title>Comparative genomics of Bradyrhizobium nodulating Arachidis hypogaea.</title>
        <authorList>
            <person name="Li Y."/>
        </authorList>
    </citation>
    <scope>NUCLEOTIDE SEQUENCE [LARGE SCALE GENOMIC DNA]</scope>
    <source>
        <strain evidence="1 2">CCBAU 051107</strain>
    </source>
</reference>
<sequence length="63" mass="7076">MAALIQAVLDDVCAGLPLSELATRERVATRLREAAQTDRRSIEDLNRLREMLWSAHRRCGAKA</sequence>
<proteinExistence type="predicted"/>
<dbReference type="KEGG" id="barh:WN72_13465"/>
<organism evidence="1 2">
    <name type="scientific">Bradyrhizobium arachidis</name>
    <dbReference type="NCBI Taxonomy" id="858423"/>
    <lineage>
        <taxon>Bacteria</taxon>
        <taxon>Pseudomonadati</taxon>
        <taxon>Pseudomonadota</taxon>
        <taxon>Alphaproteobacteria</taxon>
        <taxon>Hyphomicrobiales</taxon>
        <taxon>Nitrobacteraceae</taxon>
        <taxon>Bradyrhizobium</taxon>
    </lineage>
</organism>
<evidence type="ECO:0000313" key="2">
    <source>
        <dbReference type="Proteomes" id="UP000594015"/>
    </source>
</evidence>
<dbReference type="AlphaFoldDB" id="A0AAE7TG73"/>
<dbReference type="Proteomes" id="UP000594015">
    <property type="component" value="Chromosome"/>
</dbReference>